<organism evidence="3 4">
    <name type="scientific">Acidisoma silvae</name>
    <dbReference type="NCBI Taxonomy" id="2802396"/>
    <lineage>
        <taxon>Bacteria</taxon>
        <taxon>Pseudomonadati</taxon>
        <taxon>Pseudomonadota</taxon>
        <taxon>Alphaproteobacteria</taxon>
        <taxon>Acetobacterales</taxon>
        <taxon>Acidocellaceae</taxon>
        <taxon>Acidisoma</taxon>
    </lineage>
</organism>
<accession>A0A963YNZ4</accession>
<dbReference type="AlphaFoldDB" id="A0A963YNZ4"/>
<comment type="similarity">
    <text evidence="1">Belongs to the short-chain dehydrogenases/reductases (SDR) family.</text>
</comment>
<reference evidence="3" key="2">
    <citation type="submission" date="2021-01" db="EMBL/GenBank/DDBJ databases">
        <authorList>
            <person name="Mieszkin S."/>
            <person name="Pouder E."/>
            <person name="Alain K."/>
        </authorList>
    </citation>
    <scope>NUCLEOTIDE SEQUENCE</scope>
    <source>
        <strain evidence="3">HW T2.11</strain>
    </source>
</reference>
<reference evidence="3" key="1">
    <citation type="journal article" date="2021" name="Microorganisms">
        <title>Acidisoma silvae sp. nov. and Acidisomacellulosilytica sp. nov., Two Acidophilic Bacteria Isolated from Decaying Wood, Hydrolyzing Cellulose and Producing Poly-3-hydroxybutyrate.</title>
        <authorList>
            <person name="Mieszkin S."/>
            <person name="Pouder E."/>
            <person name="Uroz S."/>
            <person name="Simon-Colin C."/>
            <person name="Alain K."/>
        </authorList>
    </citation>
    <scope>NUCLEOTIDE SEQUENCE</scope>
    <source>
        <strain evidence="3">HW T2.11</strain>
    </source>
</reference>
<keyword evidence="2" id="KW-0560">Oxidoreductase</keyword>
<evidence type="ECO:0000313" key="4">
    <source>
        <dbReference type="Proteomes" id="UP000708298"/>
    </source>
</evidence>
<dbReference type="CDD" id="cd05233">
    <property type="entry name" value="SDR_c"/>
    <property type="match status" value="1"/>
</dbReference>
<dbReference type="PRINTS" id="PR00081">
    <property type="entry name" value="GDHRDH"/>
</dbReference>
<dbReference type="EMBL" id="JAESVB010000001">
    <property type="protein sequence ID" value="MCB8874279.1"/>
    <property type="molecule type" value="Genomic_DNA"/>
</dbReference>
<comment type="caution">
    <text evidence="3">The sequence shown here is derived from an EMBL/GenBank/DDBJ whole genome shotgun (WGS) entry which is preliminary data.</text>
</comment>
<protein>
    <submittedName>
        <fullName evidence="3">SDR family NAD(P)-dependent oxidoreductase</fullName>
    </submittedName>
</protein>
<dbReference type="InterPro" id="IPR036291">
    <property type="entry name" value="NAD(P)-bd_dom_sf"/>
</dbReference>
<dbReference type="PANTHER" id="PTHR44196:SF2">
    <property type="entry name" value="SHORT-CHAIN DEHYDROGENASE-RELATED"/>
    <property type="match status" value="1"/>
</dbReference>
<keyword evidence="4" id="KW-1185">Reference proteome</keyword>
<name>A0A963YNZ4_9PROT</name>
<dbReference type="PIRSF" id="PIRSF000126">
    <property type="entry name" value="11-beta-HSD1"/>
    <property type="match status" value="1"/>
</dbReference>
<evidence type="ECO:0000256" key="1">
    <source>
        <dbReference type="ARBA" id="ARBA00006484"/>
    </source>
</evidence>
<dbReference type="RefSeq" id="WP_227319924.1">
    <property type="nucleotide sequence ID" value="NZ_JAESVB010000001.1"/>
</dbReference>
<dbReference type="PANTHER" id="PTHR44196">
    <property type="entry name" value="DEHYDROGENASE/REDUCTASE SDR FAMILY MEMBER 7B"/>
    <property type="match status" value="1"/>
</dbReference>
<evidence type="ECO:0000256" key="2">
    <source>
        <dbReference type="ARBA" id="ARBA00023002"/>
    </source>
</evidence>
<dbReference type="Pfam" id="PF00106">
    <property type="entry name" value="adh_short"/>
    <property type="match status" value="1"/>
</dbReference>
<dbReference type="Gene3D" id="3.40.50.720">
    <property type="entry name" value="NAD(P)-binding Rossmann-like Domain"/>
    <property type="match status" value="1"/>
</dbReference>
<evidence type="ECO:0000313" key="3">
    <source>
        <dbReference type="EMBL" id="MCB8874279.1"/>
    </source>
</evidence>
<sequence length="260" mass="26684">MNPQKLALVTGASSGLGIALAEDLAGRGYDLILTARSEAPMQALAATLRAQHGIAVAVEVADLSLPGSVAALVARLDGQGLHPTMLIANAGFGLNERFVDHDGARLTAMLQLNILSLAELTEVYGARMSAVETGHIMLVASIAAFQAVPLLGAYAASKAFVLSLGEAMHVELAPKVGVTVLCPGFMETGFGAVAGFEPDAMTKRTALSAETVARMGVAAMLKGQPVVVAGRLNRIMVAGARLIPRMMAARIAFRAAGGKG</sequence>
<dbReference type="GO" id="GO:0016491">
    <property type="term" value="F:oxidoreductase activity"/>
    <property type="evidence" value="ECO:0007669"/>
    <property type="project" value="UniProtKB-KW"/>
</dbReference>
<dbReference type="SUPFAM" id="SSF51735">
    <property type="entry name" value="NAD(P)-binding Rossmann-fold domains"/>
    <property type="match status" value="1"/>
</dbReference>
<dbReference type="InterPro" id="IPR020904">
    <property type="entry name" value="Sc_DH/Rdtase_CS"/>
</dbReference>
<dbReference type="Proteomes" id="UP000708298">
    <property type="component" value="Unassembled WGS sequence"/>
</dbReference>
<dbReference type="PROSITE" id="PS00061">
    <property type="entry name" value="ADH_SHORT"/>
    <property type="match status" value="1"/>
</dbReference>
<dbReference type="GO" id="GO:0016020">
    <property type="term" value="C:membrane"/>
    <property type="evidence" value="ECO:0007669"/>
    <property type="project" value="TreeGrafter"/>
</dbReference>
<proteinExistence type="inferred from homology"/>
<gene>
    <name evidence="3" type="ORF">ASILVAE211_03715</name>
</gene>
<dbReference type="InterPro" id="IPR002347">
    <property type="entry name" value="SDR_fam"/>
</dbReference>